<dbReference type="Pfam" id="PF00082">
    <property type="entry name" value="Peptidase_S8"/>
    <property type="match status" value="1"/>
</dbReference>
<evidence type="ECO:0000256" key="9">
    <source>
        <dbReference type="SAM" id="SignalP"/>
    </source>
</evidence>
<evidence type="ECO:0000256" key="6">
    <source>
        <dbReference type="PROSITE-ProRule" id="PRU01240"/>
    </source>
</evidence>
<comment type="similarity">
    <text evidence="1 6 7">Belongs to the peptidase S8 family.</text>
</comment>
<feature type="compositionally biased region" description="Basic and acidic residues" evidence="8">
    <location>
        <begin position="186"/>
        <end position="198"/>
    </location>
</feature>
<evidence type="ECO:0000256" key="2">
    <source>
        <dbReference type="ARBA" id="ARBA00022670"/>
    </source>
</evidence>
<dbReference type="CDD" id="cd04077">
    <property type="entry name" value="Peptidases_S8_PCSK9_ProteinaseK_like"/>
    <property type="match status" value="1"/>
</dbReference>
<feature type="active site" description="Charge relay system" evidence="6">
    <location>
        <position position="264"/>
    </location>
</feature>
<comment type="caution">
    <text evidence="12">The sequence shown here is derived from an EMBL/GenBank/DDBJ whole genome shotgun (WGS) entry which is preliminary data.</text>
</comment>
<evidence type="ECO:0000313" key="13">
    <source>
        <dbReference type="Proteomes" id="UP000475325"/>
    </source>
</evidence>
<dbReference type="InterPro" id="IPR000209">
    <property type="entry name" value="Peptidase_S8/S53_dom"/>
</dbReference>
<organism evidence="12 13">
    <name type="scientific">Orbilia oligospora</name>
    <name type="common">Nematode-trapping fungus</name>
    <name type="synonym">Arthrobotrys oligospora</name>
    <dbReference type="NCBI Taxonomy" id="2813651"/>
    <lineage>
        <taxon>Eukaryota</taxon>
        <taxon>Fungi</taxon>
        <taxon>Dikarya</taxon>
        <taxon>Ascomycota</taxon>
        <taxon>Pezizomycotina</taxon>
        <taxon>Orbiliomycetes</taxon>
        <taxon>Orbiliales</taxon>
        <taxon>Orbiliaceae</taxon>
        <taxon>Orbilia</taxon>
    </lineage>
</organism>
<proteinExistence type="inferred from homology"/>
<dbReference type="InterPro" id="IPR010259">
    <property type="entry name" value="S8pro/Inhibitor_I9"/>
</dbReference>
<dbReference type="InterPro" id="IPR023827">
    <property type="entry name" value="Peptidase_S8_Asp-AS"/>
</dbReference>
<dbReference type="PANTHER" id="PTHR43806">
    <property type="entry name" value="PEPTIDASE S8"/>
    <property type="match status" value="1"/>
</dbReference>
<dbReference type="InterPro" id="IPR050131">
    <property type="entry name" value="Peptidase_S8_subtilisin-like"/>
</dbReference>
<dbReference type="InterPro" id="IPR023828">
    <property type="entry name" value="Peptidase_S8_Ser-AS"/>
</dbReference>
<reference evidence="12 13" key="1">
    <citation type="submission" date="2019-06" db="EMBL/GenBank/DDBJ databases">
        <authorList>
            <person name="Palmer J.M."/>
        </authorList>
    </citation>
    <scope>NUCLEOTIDE SEQUENCE [LARGE SCALE GENOMIC DNA]</scope>
    <source>
        <strain evidence="12 13">TWF102</strain>
    </source>
</reference>
<evidence type="ECO:0000259" key="11">
    <source>
        <dbReference type="Pfam" id="PF05922"/>
    </source>
</evidence>
<feature type="signal peptide" evidence="9">
    <location>
        <begin position="1"/>
        <end position="23"/>
    </location>
</feature>
<feature type="chain" id="PRO_5028954027" evidence="9">
    <location>
        <begin position="24"/>
        <end position="514"/>
    </location>
</feature>
<dbReference type="EMBL" id="WIQW01000152">
    <property type="protein sequence ID" value="KAF3079556.1"/>
    <property type="molecule type" value="Genomic_DNA"/>
</dbReference>
<feature type="compositionally biased region" description="Low complexity" evidence="8">
    <location>
        <begin position="199"/>
        <end position="216"/>
    </location>
</feature>
<accession>A0A7C8NDM5</accession>
<dbReference type="Pfam" id="PF05922">
    <property type="entry name" value="Inhibitor_I9"/>
    <property type="match status" value="1"/>
</dbReference>
<evidence type="ECO:0000313" key="12">
    <source>
        <dbReference type="EMBL" id="KAF3079556.1"/>
    </source>
</evidence>
<dbReference type="Gene3D" id="3.40.50.200">
    <property type="entry name" value="Peptidase S8/S53 domain"/>
    <property type="match status" value="1"/>
</dbReference>
<evidence type="ECO:0000256" key="3">
    <source>
        <dbReference type="ARBA" id="ARBA00022729"/>
    </source>
</evidence>
<dbReference type="SUPFAM" id="SSF52743">
    <property type="entry name" value="Subtilisin-like"/>
    <property type="match status" value="1"/>
</dbReference>
<dbReference type="InterPro" id="IPR015500">
    <property type="entry name" value="Peptidase_S8_subtilisin-rel"/>
</dbReference>
<dbReference type="PROSITE" id="PS00138">
    <property type="entry name" value="SUBTILASE_SER"/>
    <property type="match status" value="1"/>
</dbReference>
<keyword evidence="2 6" id="KW-0645">Protease</keyword>
<dbReference type="InterPro" id="IPR036852">
    <property type="entry name" value="Peptidase_S8/S53_dom_sf"/>
</dbReference>
<dbReference type="PROSITE" id="PS00136">
    <property type="entry name" value="SUBTILASE_ASP"/>
    <property type="match status" value="1"/>
</dbReference>
<evidence type="ECO:0000256" key="1">
    <source>
        <dbReference type="ARBA" id="ARBA00011073"/>
    </source>
</evidence>
<evidence type="ECO:0000256" key="7">
    <source>
        <dbReference type="RuleBase" id="RU003355"/>
    </source>
</evidence>
<keyword evidence="4 6" id="KW-0378">Hydrolase</keyword>
<feature type="region of interest" description="Disordered" evidence="8">
    <location>
        <begin position="186"/>
        <end position="216"/>
    </location>
</feature>
<keyword evidence="5 6" id="KW-0720">Serine protease</keyword>
<feature type="active site" description="Charge relay system" evidence="6">
    <location>
        <position position="294"/>
    </location>
</feature>
<feature type="domain" description="Inhibitor I9" evidence="11">
    <location>
        <begin position="74"/>
        <end position="168"/>
    </location>
</feature>
<dbReference type="InterPro" id="IPR034193">
    <property type="entry name" value="PCSK9_ProteinaseK-like"/>
</dbReference>
<keyword evidence="3 9" id="KW-0732">Signal</keyword>
<evidence type="ECO:0000256" key="4">
    <source>
        <dbReference type="ARBA" id="ARBA00022801"/>
    </source>
</evidence>
<dbReference type="Proteomes" id="UP000475325">
    <property type="component" value="Unassembled WGS sequence"/>
</dbReference>
<feature type="domain" description="Peptidase S8/S53" evidence="10">
    <location>
        <begin position="256"/>
        <end position="487"/>
    </location>
</feature>
<name>A0A7C8NDM5_ORBOL</name>
<dbReference type="PROSITE" id="PS51892">
    <property type="entry name" value="SUBTILASE"/>
    <property type="match status" value="1"/>
</dbReference>
<evidence type="ECO:0000256" key="8">
    <source>
        <dbReference type="SAM" id="MobiDB-lite"/>
    </source>
</evidence>
<dbReference type="PANTHER" id="PTHR43806:SF11">
    <property type="entry name" value="CEREVISIN-RELATED"/>
    <property type="match status" value="1"/>
</dbReference>
<dbReference type="GO" id="GO:0006508">
    <property type="term" value="P:proteolysis"/>
    <property type="evidence" value="ECO:0007669"/>
    <property type="project" value="UniProtKB-KW"/>
</dbReference>
<evidence type="ECO:0000256" key="5">
    <source>
        <dbReference type="ARBA" id="ARBA00022825"/>
    </source>
</evidence>
<dbReference type="AlphaFoldDB" id="A0A7C8NDM5"/>
<dbReference type="GO" id="GO:0004252">
    <property type="term" value="F:serine-type endopeptidase activity"/>
    <property type="evidence" value="ECO:0007669"/>
    <property type="project" value="UniProtKB-UniRule"/>
</dbReference>
<dbReference type="PRINTS" id="PR00723">
    <property type="entry name" value="SUBTILISIN"/>
</dbReference>
<evidence type="ECO:0000259" key="10">
    <source>
        <dbReference type="Pfam" id="PF00082"/>
    </source>
</evidence>
<gene>
    <name evidence="12" type="ORF">TWF102_002844</name>
</gene>
<protein>
    <submittedName>
        <fullName evidence="12">Uncharacterized protein</fullName>
    </submittedName>
</protein>
<feature type="active site" description="Charge relay system" evidence="6">
    <location>
        <position position="457"/>
    </location>
</feature>
<sequence>MDKMKAFILSASIIMVTVPSTLAAPAAPAPVIPSVTKLNPEWYPVNKTLPIRPTGSNILNTNSTRGGKDDPSAQYIIIMKDTEQRKWGEVFEDMGFSTREIKRSFRAHSASGNHTFQSFRTFQIDDGSHIKAFGTHVRGFTLEMLESEAESMGTLENVKYIEKDQIYEAGVVRDGGYYSQYSGVDRTVKHESKHEKRQQQQQQPQQPQQPQVGQFYQQSGAPWNLQRISEVNRIAPNSGSGTSLGFNYIYDGTAGTGVDVYMIDSGINQHVEFGNRARMIFSAFGENYSDDHGHGTHTAGTVGSLRYGVAKNVNLMGIKALDSNNRGSNTGIIAGMEAALASHLQRKNAPGFAGSIISMSIGGGGSQAQFDVLRRITEAGMHVSLSAMNDNKDACTAFPGGYSRELPIFNVGATDINDNRASFSNFGACVNIHAPGVEIVSTNNQDAQGTKVMQGTSMACPAVSGVIALELVRNPRFKFDPRGMIAHIQSMAINGVVGGASGGQIMLNNGVTGR</sequence>